<dbReference type="STRING" id="1472378.AU381_12770"/>
<evidence type="ECO:0000256" key="6">
    <source>
        <dbReference type="RuleBase" id="RU366006"/>
    </source>
</evidence>
<evidence type="ECO:0000256" key="1">
    <source>
        <dbReference type="ARBA" id="ARBA00008031"/>
    </source>
</evidence>
<dbReference type="AlphaFoldDB" id="A0A178XSX7"/>
<dbReference type="CDD" id="cd03319">
    <property type="entry name" value="L-Ala-DL-Glu_epimerase"/>
    <property type="match status" value="1"/>
</dbReference>
<evidence type="ECO:0000313" key="9">
    <source>
        <dbReference type="Proteomes" id="UP000094025"/>
    </source>
</evidence>
<dbReference type="PANTHER" id="PTHR48080">
    <property type="entry name" value="D-GALACTONATE DEHYDRATASE-RELATED"/>
    <property type="match status" value="1"/>
</dbReference>
<dbReference type="InterPro" id="IPR013342">
    <property type="entry name" value="Mandelate_racemase_C"/>
</dbReference>
<dbReference type="SMART" id="SM00922">
    <property type="entry name" value="MR_MLE"/>
    <property type="match status" value="1"/>
</dbReference>
<dbReference type="SUPFAM" id="SSF51604">
    <property type="entry name" value="Enolase C-terminal domain-like"/>
    <property type="match status" value="1"/>
</dbReference>
<comment type="cofactor">
    <cofactor evidence="5 6">
        <name>Mg(2+)</name>
        <dbReference type="ChEBI" id="CHEBI:18420"/>
    </cofactor>
    <text evidence="5 6">Binds 1 Mg(2+) ion per subunit.</text>
</comment>
<feature type="binding site" evidence="5">
    <location>
        <position position="186"/>
    </location>
    <ligand>
        <name>Mg(2+)</name>
        <dbReference type="ChEBI" id="CHEBI:18420"/>
    </ligand>
</feature>
<accession>A0A178XSX7</accession>
<dbReference type="SUPFAM" id="SSF54826">
    <property type="entry name" value="Enolase N-terminal domain-like"/>
    <property type="match status" value="1"/>
</dbReference>
<evidence type="ECO:0000259" key="7">
    <source>
        <dbReference type="SMART" id="SM00922"/>
    </source>
</evidence>
<gene>
    <name evidence="8" type="ORF">AU381_12770</name>
</gene>
<dbReference type="InterPro" id="IPR013341">
    <property type="entry name" value="Mandelate_racemase_N_dom"/>
</dbReference>
<proteinExistence type="inferred from homology"/>
<dbReference type="Pfam" id="PF13378">
    <property type="entry name" value="MR_MLE_C"/>
    <property type="match status" value="1"/>
</dbReference>
<dbReference type="GO" id="GO:0046872">
    <property type="term" value="F:metal ion binding"/>
    <property type="evidence" value="ECO:0007669"/>
    <property type="project" value="UniProtKB-KW"/>
</dbReference>
<feature type="binding site" evidence="5">
    <location>
        <position position="235"/>
    </location>
    <ligand>
        <name>Mg(2+)</name>
        <dbReference type="ChEBI" id="CHEBI:18420"/>
    </ligand>
</feature>
<dbReference type="RefSeq" id="WP_064243449.1">
    <property type="nucleotide sequence ID" value="NZ_LPUX01000062.1"/>
</dbReference>
<evidence type="ECO:0000256" key="4">
    <source>
        <dbReference type="ARBA" id="ARBA00023235"/>
    </source>
</evidence>
<dbReference type="PANTHER" id="PTHR48080:SF3">
    <property type="entry name" value="ENOLASE SUPERFAMILY MEMBER DDB_G0284701"/>
    <property type="match status" value="1"/>
</dbReference>
<dbReference type="OrthoDB" id="9782675at2"/>
<dbReference type="EMBL" id="LPUX01000062">
    <property type="protein sequence ID" value="OAP37923.1"/>
    <property type="molecule type" value="Genomic_DNA"/>
</dbReference>
<dbReference type="Gene3D" id="3.20.20.120">
    <property type="entry name" value="Enolase-like C-terminal domain"/>
    <property type="match status" value="1"/>
</dbReference>
<dbReference type="EC" id="5.1.1.-" evidence="6"/>
<dbReference type="Proteomes" id="UP000094025">
    <property type="component" value="Unassembled WGS sequence"/>
</dbReference>
<evidence type="ECO:0000256" key="2">
    <source>
        <dbReference type="ARBA" id="ARBA00022723"/>
    </source>
</evidence>
<evidence type="ECO:0000313" key="8">
    <source>
        <dbReference type="EMBL" id="OAP37923.1"/>
    </source>
</evidence>
<dbReference type="Gene3D" id="3.30.390.10">
    <property type="entry name" value="Enolase-like, N-terminal domain"/>
    <property type="match status" value="1"/>
</dbReference>
<keyword evidence="3 5" id="KW-0460">Magnesium</keyword>
<dbReference type="Pfam" id="PF02746">
    <property type="entry name" value="MR_MLE_N"/>
    <property type="match status" value="1"/>
</dbReference>
<dbReference type="InterPro" id="IPR036849">
    <property type="entry name" value="Enolase-like_C_sf"/>
</dbReference>
<feature type="domain" description="Mandelate racemase/muconate lactonizing enzyme C-terminal" evidence="7">
    <location>
        <begin position="142"/>
        <end position="233"/>
    </location>
</feature>
<dbReference type="InterPro" id="IPR034603">
    <property type="entry name" value="Dipeptide_epimerase"/>
</dbReference>
<organism evidence="8 9">
    <name type="scientific">Sinorhizobium glycinis</name>
    <dbReference type="NCBI Taxonomy" id="1472378"/>
    <lineage>
        <taxon>Bacteria</taxon>
        <taxon>Pseudomonadati</taxon>
        <taxon>Pseudomonadota</taxon>
        <taxon>Alphaproteobacteria</taxon>
        <taxon>Hyphomicrobiales</taxon>
        <taxon>Rhizobiaceae</taxon>
        <taxon>Sinorhizobium/Ensifer group</taxon>
        <taxon>Sinorhizobium</taxon>
    </lineage>
</organism>
<dbReference type="NCBIfam" id="NF042940">
    <property type="entry name" value="racemase_DgcA"/>
    <property type="match status" value="1"/>
</dbReference>
<sequence>MIETPNPRSPDVGLSLHVTENRFPVAGAFALARGARTEIRVVTVELRNGDVCGRGECGPSGRDGETVEDVISVIQAIQPDLRNGLDRSALQLRLPAGAARNALDCAFWDLEAKKWGVSAWQLAGLAPPLRLNTAYTLSLASPDVLRKAAARNAHRPLIKVQLGSDADLARIEAVRAGARHSTLIADANGSWTLERYLSLAPEFVRLGVVMVEQPLPANADAGLAQIERPLPVCADEGCRDRHSLEKLNGKYDVVNIKLDKAGGLTEALELKRDALTAGFDIMVGCTLGTSLAMAPAFLLAQDARYVDLDGPLLLAKDRNTSIHYEGSLMEPPPSSLWG</sequence>
<keyword evidence="2 5" id="KW-0479">Metal-binding</keyword>
<keyword evidence="9" id="KW-1185">Reference proteome</keyword>
<feature type="binding site" evidence="5">
    <location>
        <position position="212"/>
    </location>
    <ligand>
        <name>Mg(2+)</name>
        <dbReference type="ChEBI" id="CHEBI:18420"/>
    </ligand>
</feature>
<dbReference type="InterPro" id="IPR029017">
    <property type="entry name" value="Enolase-like_N"/>
</dbReference>
<comment type="similarity">
    <text evidence="1 6">Belongs to the mandelate racemase/muconate lactonizing enzyme family.</text>
</comment>
<dbReference type="GO" id="GO:0016855">
    <property type="term" value="F:racemase and epimerase activity, acting on amino acids and derivatives"/>
    <property type="evidence" value="ECO:0007669"/>
    <property type="project" value="UniProtKB-UniRule"/>
</dbReference>
<keyword evidence="4 6" id="KW-0413">Isomerase</keyword>
<dbReference type="InterPro" id="IPR034593">
    <property type="entry name" value="DgoD-like"/>
</dbReference>
<evidence type="ECO:0000256" key="3">
    <source>
        <dbReference type="ARBA" id="ARBA00022842"/>
    </source>
</evidence>
<dbReference type="InterPro" id="IPR029065">
    <property type="entry name" value="Enolase_C-like"/>
</dbReference>
<protein>
    <recommendedName>
        <fullName evidence="6">Dipeptide epimerase</fullName>
        <ecNumber evidence="6">5.1.1.-</ecNumber>
    </recommendedName>
</protein>
<name>A0A178XSX7_9HYPH</name>
<reference evidence="8 9" key="1">
    <citation type="journal article" date="2016" name="Int. J. Syst. Evol. Microbiol.">
        <title>Ensifer glycinis sp. nov., an novel rhizobial species associated with Glycine spp.</title>
        <authorList>
            <person name="Yan H."/>
            <person name="Yan J."/>
            <person name="Sui X.H."/>
            <person name="Wang E.T."/>
            <person name="Chen W.X."/>
            <person name="Zhang X.X."/>
            <person name="Chen W.F."/>
        </authorList>
    </citation>
    <scope>NUCLEOTIDE SEQUENCE [LARGE SCALE GENOMIC DNA]</scope>
    <source>
        <strain evidence="8 9">CCBAU 23380</strain>
    </source>
</reference>
<evidence type="ECO:0000256" key="5">
    <source>
        <dbReference type="PIRSR" id="PIRSR634603-3"/>
    </source>
</evidence>
<comment type="caution">
    <text evidence="8">The sequence shown here is derived from an EMBL/GenBank/DDBJ whole genome shotgun (WGS) entry which is preliminary data.</text>
</comment>